<keyword evidence="2" id="KW-1185">Reference proteome</keyword>
<reference evidence="1" key="1">
    <citation type="journal article" date="2020" name="Stud. Mycol.">
        <title>101 Dothideomycetes genomes: a test case for predicting lifestyles and emergence of pathogens.</title>
        <authorList>
            <person name="Haridas S."/>
            <person name="Albert R."/>
            <person name="Binder M."/>
            <person name="Bloem J."/>
            <person name="Labutti K."/>
            <person name="Salamov A."/>
            <person name="Andreopoulos B."/>
            <person name="Baker S."/>
            <person name="Barry K."/>
            <person name="Bills G."/>
            <person name="Bluhm B."/>
            <person name="Cannon C."/>
            <person name="Castanera R."/>
            <person name="Culley D."/>
            <person name="Daum C."/>
            <person name="Ezra D."/>
            <person name="Gonzalez J."/>
            <person name="Henrissat B."/>
            <person name="Kuo A."/>
            <person name="Liang C."/>
            <person name="Lipzen A."/>
            <person name="Lutzoni F."/>
            <person name="Magnuson J."/>
            <person name="Mondo S."/>
            <person name="Nolan M."/>
            <person name="Ohm R."/>
            <person name="Pangilinan J."/>
            <person name="Park H.-J."/>
            <person name="Ramirez L."/>
            <person name="Alfaro M."/>
            <person name="Sun H."/>
            <person name="Tritt A."/>
            <person name="Yoshinaga Y."/>
            <person name="Zwiers L.-H."/>
            <person name="Turgeon B."/>
            <person name="Goodwin S."/>
            <person name="Spatafora J."/>
            <person name="Crous P."/>
            <person name="Grigoriev I."/>
        </authorList>
    </citation>
    <scope>NUCLEOTIDE SEQUENCE</scope>
    <source>
        <strain evidence="1">CBS 121739</strain>
    </source>
</reference>
<accession>A0A6A6W387</accession>
<dbReference type="GeneID" id="54489366"/>
<gene>
    <name evidence="1" type="ORF">EJ05DRAFT_512233</name>
</gene>
<dbReference type="Gene3D" id="1.25.40.20">
    <property type="entry name" value="Ankyrin repeat-containing domain"/>
    <property type="match status" value="1"/>
</dbReference>
<dbReference type="RefSeq" id="XP_033599050.1">
    <property type="nucleotide sequence ID" value="XM_033748312.1"/>
</dbReference>
<dbReference type="SMART" id="SM00248">
    <property type="entry name" value="ANK"/>
    <property type="match status" value="2"/>
</dbReference>
<dbReference type="SUPFAM" id="SSF48403">
    <property type="entry name" value="Ankyrin repeat"/>
    <property type="match status" value="1"/>
</dbReference>
<dbReference type="AlphaFoldDB" id="A0A6A6W387"/>
<dbReference type="OrthoDB" id="4772757at2759"/>
<dbReference type="EMBL" id="ML996575">
    <property type="protein sequence ID" value="KAF2756599.1"/>
    <property type="molecule type" value="Genomic_DNA"/>
</dbReference>
<dbReference type="InterPro" id="IPR036770">
    <property type="entry name" value="Ankyrin_rpt-contain_sf"/>
</dbReference>
<evidence type="ECO:0000313" key="2">
    <source>
        <dbReference type="Proteomes" id="UP000799437"/>
    </source>
</evidence>
<dbReference type="InterPro" id="IPR002110">
    <property type="entry name" value="Ankyrin_rpt"/>
</dbReference>
<proteinExistence type="predicted"/>
<sequence length="371" mass="42556">MGTSNFWSACAIFGNSFENCPYSTYESCPTPTSMLETSLCFKEARDARHKGDINLDEYVNHIVAHYGTVKHDSDVEGKRPWFPIGFEHEVREIVLREDHQAVNETDMARVYDIFMSAFKGDSEIVRIQLKDLEHLEGQLLRPLVAVSTQEGFPKLFNVCLEKGFQPTEYIDQLSIMRSARRKHSLEWLEVLFNADFRNWKTNRENLCQWNTWSEIFRMGPECVRWWIDRGCRTKSARGLFEHDSTWPGVATFSVLLEEFGIDWFKDSGTLQIAARNKDLGTVALLLNAGADVNEEVTDWSRDVREHRAAPLTALHEALYARSEETVRYLVEHGARLPRKYVADPYNLVPKDVKVLMGLVESLGAIGSNTQL</sequence>
<organism evidence="1 2">
    <name type="scientific">Pseudovirgaria hyperparasitica</name>
    <dbReference type="NCBI Taxonomy" id="470096"/>
    <lineage>
        <taxon>Eukaryota</taxon>
        <taxon>Fungi</taxon>
        <taxon>Dikarya</taxon>
        <taxon>Ascomycota</taxon>
        <taxon>Pezizomycotina</taxon>
        <taxon>Dothideomycetes</taxon>
        <taxon>Dothideomycetes incertae sedis</taxon>
        <taxon>Acrospermales</taxon>
        <taxon>Acrospermaceae</taxon>
        <taxon>Pseudovirgaria</taxon>
    </lineage>
</organism>
<dbReference type="Proteomes" id="UP000799437">
    <property type="component" value="Unassembled WGS sequence"/>
</dbReference>
<evidence type="ECO:0000313" key="1">
    <source>
        <dbReference type="EMBL" id="KAF2756599.1"/>
    </source>
</evidence>
<name>A0A6A6W387_9PEZI</name>
<protein>
    <submittedName>
        <fullName evidence="1">Uncharacterized protein</fullName>
    </submittedName>
</protein>
<dbReference type="Pfam" id="PF00023">
    <property type="entry name" value="Ank"/>
    <property type="match status" value="2"/>
</dbReference>